<evidence type="ECO:0000313" key="4">
    <source>
        <dbReference type="Proteomes" id="UP000663833"/>
    </source>
</evidence>
<feature type="region of interest" description="Disordered" evidence="1">
    <location>
        <begin position="212"/>
        <end position="267"/>
    </location>
</feature>
<evidence type="ECO:0000313" key="3">
    <source>
        <dbReference type="EMBL" id="CAF4278700.1"/>
    </source>
</evidence>
<protein>
    <submittedName>
        <fullName evidence="2">Uncharacterized protein</fullName>
    </submittedName>
</protein>
<dbReference type="Proteomes" id="UP000663833">
    <property type="component" value="Unassembled WGS sequence"/>
</dbReference>
<dbReference type="EMBL" id="CAJNYD010002192">
    <property type="protein sequence ID" value="CAF3399523.1"/>
    <property type="molecule type" value="Genomic_DNA"/>
</dbReference>
<accession>A0A817ZZF7</accession>
<feature type="compositionally biased region" description="Basic and acidic residues" evidence="1">
    <location>
        <begin position="242"/>
        <end position="254"/>
    </location>
</feature>
<comment type="caution">
    <text evidence="2">The sequence shown here is derived from an EMBL/GenBank/DDBJ whole genome shotgun (WGS) entry which is preliminary data.</text>
</comment>
<dbReference type="AlphaFoldDB" id="A0A817ZZF7"/>
<gene>
    <name evidence="3" type="ORF">HFQ381_LOCUS12140</name>
    <name evidence="2" type="ORF">LUA448_LOCUS17447</name>
</gene>
<evidence type="ECO:0000256" key="1">
    <source>
        <dbReference type="SAM" id="MobiDB-lite"/>
    </source>
</evidence>
<reference evidence="2" key="1">
    <citation type="submission" date="2021-02" db="EMBL/GenBank/DDBJ databases">
        <authorList>
            <person name="Nowell W R."/>
        </authorList>
    </citation>
    <scope>NUCLEOTIDE SEQUENCE</scope>
</reference>
<evidence type="ECO:0000313" key="2">
    <source>
        <dbReference type="EMBL" id="CAF3399523.1"/>
    </source>
</evidence>
<feature type="compositionally biased region" description="Polar residues" evidence="1">
    <location>
        <begin position="231"/>
        <end position="240"/>
    </location>
</feature>
<dbReference type="EMBL" id="CAJOBO010000722">
    <property type="protein sequence ID" value="CAF4278700.1"/>
    <property type="molecule type" value="Genomic_DNA"/>
</dbReference>
<sequence>MGNKTVTPAAPETSATVAPHESASVKTPVNAAIQIKSPNHPIPSESSTAVVPIPSKTFNITTTNTFAVANPNSGIPFISQKPTVSVVPPKPTVSVVSPKPTVSVVPPKPTVSVVSPKPTIPTISPTSSTNDTFDKSSNLNLTVSPDVSTVFPTINSPTTPPVDSIFINLVKSTTPPASIHSGARIANNASIIRKSPVVSQAPLPTDVIPKRTVSLSRAPRNPSALALENSKPINLSSANRGNKFEPERQRKEKSFSNGTQQVPKPNRFVSKWTESNINERQKSALKHIIPVPSYTLRATAVCQPVEDNLILERSQSIHSDISLFKFYLDQKETQPLVGNHTKATMFQMDTLLKRTPFPKPSISFYIKNFNDGTEETDVNSAAPPTFQSLGLENDLDLDQTNELSARTHSNEKREQKALRTPLFSDVNSNNTKAFHLPPSSISNQPNLLSLDSTRMQNNHQQTTSILKKPSNQTYQESVSAQNYINVPQNLSKADFEKYRAAVSFNLSPLSGSEHLQSKESFYRKK</sequence>
<name>A0A817ZZF7_9BILA</name>
<proteinExistence type="predicted"/>
<dbReference type="Proteomes" id="UP000663851">
    <property type="component" value="Unassembled WGS sequence"/>
</dbReference>
<feature type="region of interest" description="Disordered" evidence="1">
    <location>
        <begin position="1"/>
        <end position="24"/>
    </location>
</feature>
<organism evidence="2 4">
    <name type="scientific">Rotaria socialis</name>
    <dbReference type="NCBI Taxonomy" id="392032"/>
    <lineage>
        <taxon>Eukaryota</taxon>
        <taxon>Metazoa</taxon>
        <taxon>Spiralia</taxon>
        <taxon>Gnathifera</taxon>
        <taxon>Rotifera</taxon>
        <taxon>Eurotatoria</taxon>
        <taxon>Bdelloidea</taxon>
        <taxon>Philodinida</taxon>
        <taxon>Philodinidae</taxon>
        <taxon>Rotaria</taxon>
    </lineage>
</organism>